<gene>
    <name evidence="2" type="ORF">A1O3_09719</name>
</gene>
<proteinExistence type="predicted"/>
<accession>W9XBA5</accession>
<dbReference type="HOGENOM" id="CLU_020684_1_0_1"/>
<feature type="region of interest" description="Disordered" evidence="1">
    <location>
        <begin position="1"/>
        <end position="62"/>
    </location>
</feature>
<sequence length="516" mass="56832">MDYHNHNPYPSAANGHAAQSSTSSVNLGSPTTSMFSKGHSSRGSNSSIASSPLPRESLDMYGAPKRLEDVTEEPHERDEFEEYTLVSDGMYDWSDCDKAYSSHHGQLSPPGSPGRQHEWSLRDADDWAQPPSGLGIFKRRKSMEQPAPVHRHRFSSRFGSISRRWKNRSAPGPPMSIVTHIDSPLSRSGSLKSSQVCSPTLSVISKRESLVTSSPVIPEISELSIEPEAKPIDIVQKPAEDEEPCQATTPLLPPILTELSKLEEPVHSPLQSPTIAPTPTIMGSTTSIERPLSGLSSPSLSTKPSMVSLHNRSRTNTMTSSPYGEIAPMYPLDALSDPWAVRLGHADFTIYPEPFAPETVDLESYTDFRNNWDQARTNYARHITRTAEHYGSTSKVYKLTEEKWASVDEVWQRQHTLMRNILAPVLARLSDGGSDLQASTTSSAVLETPMSKVVLPIIDDKSGKFPELGDGEIIGPMTVARPRALTNQNKSAEPKGPTLLPHKRNLIKILTDVFRT</sequence>
<dbReference type="EMBL" id="AMGY01000010">
    <property type="protein sequence ID" value="EXJ77493.1"/>
    <property type="molecule type" value="Genomic_DNA"/>
</dbReference>
<evidence type="ECO:0000313" key="2">
    <source>
        <dbReference type="EMBL" id="EXJ77493.1"/>
    </source>
</evidence>
<dbReference type="GeneID" id="19173803"/>
<evidence type="ECO:0000313" key="3">
    <source>
        <dbReference type="Proteomes" id="UP000019478"/>
    </source>
</evidence>
<dbReference type="eggNOG" id="ENOG502SJFJ">
    <property type="taxonomic scope" value="Eukaryota"/>
</dbReference>
<dbReference type="OrthoDB" id="3882058at2759"/>
<reference evidence="2 3" key="1">
    <citation type="submission" date="2013-03" db="EMBL/GenBank/DDBJ databases">
        <title>The Genome Sequence of Capronia epimyces CBS 606.96.</title>
        <authorList>
            <consortium name="The Broad Institute Genomics Platform"/>
            <person name="Cuomo C."/>
            <person name="de Hoog S."/>
            <person name="Gorbushina A."/>
            <person name="Walker B."/>
            <person name="Young S.K."/>
            <person name="Zeng Q."/>
            <person name="Gargeya S."/>
            <person name="Fitzgerald M."/>
            <person name="Haas B."/>
            <person name="Abouelleil A."/>
            <person name="Allen A.W."/>
            <person name="Alvarado L."/>
            <person name="Arachchi H.M."/>
            <person name="Berlin A.M."/>
            <person name="Chapman S.B."/>
            <person name="Gainer-Dewar J."/>
            <person name="Goldberg J."/>
            <person name="Griggs A."/>
            <person name="Gujja S."/>
            <person name="Hansen M."/>
            <person name="Howarth C."/>
            <person name="Imamovic A."/>
            <person name="Ireland A."/>
            <person name="Larimer J."/>
            <person name="McCowan C."/>
            <person name="Murphy C."/>
            <person name="Pearson M."/>
            <person name="Poon T.W."/>
            <person name="Priest M."/>
            <person name="Roberts A."/>
            <person name="Saif S."/>
            <person name="Shea T."/>
            <person name="Sisk P."/>
            <person name="Sykes S."/>
            <person name="Wortman J."/>
            <person name="Nusbaum C."/>
            <person name="Birren B."/>
        </authorList>
    </citation>
    <scope>NUCLEOTIDE SEQUENCE [LARGE SCALE GENOMIC DNA]</scope>
    <source>
        <strain evidence="2 3">CBS 606.96</strain>
    </source>
</reference>
<comment type="caution">
    <text evidence="2">The sequence shown here is derived from an EMBL/GenBank/DDBJ whole genome shotgun (WGS) entry which is preliminary data.</text>
</comment>
<keyword evidence="3" id="KW-1185">Reference proteome</keyword>
<name>W9XBA5_9EURO</name>
<dbReference type="AlphaFoldDB" id="W9XBA5"/>
<dbReference type="STRING" id="1182542.W9XBA5"/>
<feature type="compositionally biased region" description="Low complexity" evidence="1">
    <location>
        <begin position="36"/>
        <end position="51"/>
    </location>
</feature>
<protein>
    <recommendedName>
        <fullName evidence="4">Only prolin and serin are matching in the corresponding protein</fullName>
    </recommendedName>
</protein>
<dbReference type="Proteomes" id="UP000019478">
    <property type="component" value="Unassembled WGS sequence"/>
</dbReference>
<organism evidence="2 3">
    <name type="scientific">Capronia epimyces CBS 606.96</name>
    <dbReference type="NCBI Taxonomy" id="1182542"/>
    <lineage>
        <taxon>Eukaryota</taxon>
        <taxon>Fungi</taxon>
        <taxon>Dikarya</taxon>
        <taxon>Ascomycota</taxon>
        <taxon>Pezizomycotina</taxon>
        <taxon>Eurotiomycetes</taxon>
        <taxon>Chaetothyriomycetidae</taxon>
        <taxon>Chaetothyriales</taxon>
        <taxon>Herpotrichiellaceae</taxon>
        <taxon>Capronia</taxon>
    </lineage>
</organism>
<feature type="compositionally biased region" description="Polar residues" evidence="1">
    <location>
        <begin position="17"/>
        <end position="35"/>
    </location>
</feature>
<evidence type="ECO:0000256" key="1">
    <source>
        <dbReference type="SAM" id="MobiDB-lite"/>
    </source>
</evidence>
<dbReference type="RefSeq" id="XP_007738003.1">
    <property type="nucleotide sequence ID" value="XM_007739813.1"/>
</dbReference>
<evidence type="ECO:0008006" key="4">
    <source>
        <dbReference type="Google" id="ProtNLM"/>
    </source>
</evidence>